<accession>A0A3G8JMF6</accession>
<sequence>MTARPAIADDQRRARLVRRHRLGVGAHATSVTELADSLVGFHATTPSTVYLSAWARIAGFTPEAMDDALYRERTLVKQLAMRRTLFVFTRPTLGDAIGAVGPRVAASERTNMVRDLRRSPGFDDPDVWIDTARAAVRDDLADGGLRTSTQLRERLPDLDGYVVNGVGTKWEARAPMGPRVLNMMSAAGEIVRGPNTARRRERSERVEWSSQWHVSRPAWSSMSRWLGEELPAETIEDGHRAMVRRWLRSFGPGTETDIVWWLGSTKRAVRAALAGLDVVEVDLDDGNIGYVLADDVPDDRPDANPTDDVEPRAFLLPELDPTTMGWKQRDFYLGPHREHVFDSNGNGGQTAWWDGRIVGGWRQSKEDGRIEVHPLEKLPRAATRALAEEAERLAQWLGDVRPSPGYPAPFMRR</sequence>
<evidence type="ECO:0000313" key="1">
    <source>
        <dbReference type="EMBL" id="AZG46088.1"/>
    </source>
</evidence>
<reference evidence="1 2" key="1">
    <citation type="submission" date="2018-11" db="EMBL/GenBank/DDBJ databases">
        <title>Gordonia insulae sp. nov., isolated from an island soil.</title>
        <authorList>
            <person name="Kim Y.S."/>
            <person name="Kim S.B."/>
        </authorList>
    </citation>
    <scope>NUCLEOTIDE SEQUENCE [LARGE SCALE GENOMIC DNA]</scope>
    <source>
        <strain evidence="1 2">MMS17-SY073</strain>
    </source>
</reference>
<dbReference type="OrthoDB" id="9148135at2"/>
<dbReference type="KEGG" id="gom:D7316_02688"/>
<protein>
    <recommendedName>
        <fullName evidence="3">Winged helix DNA-binding domain-containing protein</fullName>
    </recommendedName>
</protein>
<dbReference type="InterPro" id="IPR009351">
    <property type="entry name" value="AlkZ-like"/>
</dbReference>
<organism evidence="1 2">
    <name type="scientific">Gordonia insulae</name>
    <dbReference type="NCBI Taxonomy" id="2420509"/>
    <lineage>
        <taxon>Bacteria</taxon>
        <taxon>Bacillati</taxon>
        <taxon>Actinomycetota</taxon>
        <taxon>Actinomycetes</taxon>
        <taxon>Mycobacteriales</taxon>
        <taxon>Gordoniaceae</taxon>
        <taxon>Gordonia</taxon>
    </lineage>
</organism>
<keyword evidence="2" id="KW-1185">Reference proteome</keyword>
<evidence type="ECO:0008006" key="3">
    <source>
        <dbReference type="Google" id="ProtNLM"/>
    </source>
</evidence>
<dbReference type="RefSeq" id="WP_124708657.1">
    <property type="nucleotide sequence ID" value="NZ_CP033972.1"/>
</dbReference>
<dbReference type="PANTHER" id="PTHR38479:SF2">
    <property type="entry name" value="WINGED HELIX DNA-BINDING DOMAIN-CONTAINING PROTEIN"/>
    <property type="match status" value="1"/>
</dbReference>
<dbReference type="Pfam" id="PF06224">
    <property type="entry name" value="AlkZ-like"/>
    <property type="match status" value="1"/>
</dbReference>
<name>A0A3G8JMF6_9ACTN</name>
<dbReference type="EMBL" id="CP033972">
    <property type="protein sequence ID" value="AZG46088.1"/>
    <property type="molecule type" value="Genomic_DNA"/>
</dbReference>
<evidence type="ECO:0000313" key="2">
    <source>
        <dbReference type="Proteomes" id="UP000271469"/>
    </source>
</evidence>
<proteinExistence type="predicted"/>
<dbReference type="AlphaFoldDB" id="A0A3G8JMF6"/>
<gene>
    <name evidence="1" type="ORF">D7316_02688</name>
</gene>
<dbReference type="Proteomes" id="UP000271469">
    <property type="component" value="Chromosome"/>
</dbReference>
<dbReference type="PANTHER" id="PTHR38479">
    <property type="entry name" value="LMO0824 PROTEIN"/>
    <property type="match status" value="1"/>
</dbReference>